<dbReference type="EMBL" id="FCOX02000036">
    <property type="protein sequence ID" value="SAK97876.1"/>
    <property type="molecule type" value="Genomic_DNA"/>
</dbReference>
<dbReference type="InterPro" id="IPR013216">
    <property type="entry name" value="Methyltransf_11"/>
</dbReference>
<dbReference type="Proteomes" id="UP000071859">
    <property type="component" value="Unassembled WGS sequence"/>
</dbReference>
<keyword evidence="2" id="KW-0808">Transferase</keyword>
<dbReference type="GO" id="GO:0005829">
    <property type="term" value="C:cytosol"/>
    <property type="evidence" value="ECO:0007669"/>
    <property type="project" value="TreeGrafter"/>
</dbReference>
<dbReference type="Gene3D" id="3.40.50.2000">
    <property type="entry name" value="Glycogen Phosphorylase B"/>
    <property type="match status" value="2"/>
</dbReference>
<dbReference type="OrthoDB" id="9816564at2"/>
<dbReference type="GO" id="GO:0008757">
    <property type="term" value="F:S-adenosylmethionine-dependent methyltransferase activity"/>
    <property type="evidence" value="ECO:0007669"/>
    <property type="project" value="InterPro"/>
</dbReference>
<keyword evidence="1" id="KW-0328">Glycosyltransferase</keyword>
<name>A0A158DUK9_9BURK</name>
<keyword evidence="5" id="KW-1185">Reference proteome</keyword>
<dbReference type="SUPFAM" id="SSF53335">
    <property type="entry name" value="S-adenosyl-L-methionine-dependent methyltransferases"/>
    <property type="match status" value="1"/>
</dbReference>
<evidence type="ECO:0000313" key="5">
    <source>
        <dbReference type="Proteomes" id="UP000071859"/>
    </source>
</evidence>
<dbReference type="PANTHER" id="PTHR30160">
    <property type="entry name" value="TETRAACYLDISACCHARIDE 4'-KINASE-RELATED"/>
    <property type="match status" value="1"/>
</dbReference>
<protein>
    <submittedName>
        <fullName evidence="4">Glycosyltransferase family 9 (Heptosyltransferase)</fullName>
    </submittedName>
</protein>
<evidence type="ECO:0000313" key="4">
    <source>
        <dbReference type="EMBL" id="SAK97876.1"/>
    </source>
</evidence>
<dbReference type="InterPro" id="IPR029063">
    <property type="entry name" value="SAM-dependent_MTases_sf"/>
</dbReference>
<feature type="domain" description="Methyltransferase type 11" evidence="3">
    <location>
        <begin position="28"/>
        <end position="80"/>
    </location>
</feature>
<dbReference type="RefSeq" id="WP_062609163.1">
    <property type="nucleotide sequence ID" value="NZ_FCOX02000036.1"/>
</dbReference>
<dbReference type="InterPro" id="IPR051199">
    <property type="entry name" value="LPS_LOS_Heptosyltrfase"/>
</dbReference>
<dbReference type="Pfam" id="PF08241">
    <property type="entry name" value="Methyltransf_11"/>
    <property type="match status" value="1"/>
</dbReference>
<reference evidence="4" key="1">
    <citation type="submission" date="2016-01" db="EMBL/GenBank/DDBJ databases">
        <authorList>
            <person name="Peeters C."/>
        </authorList>
    </citation>
    <scope>NUCLEOTIDE SEQUENCE</scope>
    <source>
        <strain evidence="4">LMG 29321</strain>
    </source>
</reference>
<dbReference type="GO" id="GO:0008713">
    <property type="term" value="F:ADP-heptose-lipopolysaccharide heptosyltransferase activity"/>
    <property type="evidence" value="ECO:0007669"/>
    <property type="project" value="TreeGrafter"/>
</dbReference>
<accession>A0A158DUK9</accession>
<dbReference type="CDD" id="cd03789">
    <property type="entry name" value="GT9_LPS_heptosyltransferase"/>
    <property type="match status" value="1"/>
</dbReference>
<proteinExistence type="predicted"/>
<dbReference type="PANTHER" id="PTHR30160:SF1">
    <property type="entry name" value="LIPOPOLYSACCHARIDE 1,2-N-ACETYLGLUCOSAMINETRANSFERASE-RELATED"/>
    <property type="match status" value="1"/>
</dbReference>
<evidence type="ECO:0000259" key="3">
    <source>
        <dbReference type="Pfam" id="PF08241"/>
    </source>
</evidence>
<comment type="caution">
    <text evidence="4">The sequence shown here is derived from an EMBL/GenBank/DDBJ whole genome shotgun (WGS) entry which is preliminary data.</text>
</comment>
<organism evidence="4 5">
    <name type="scientific">Caballeronia calidae</name>
    <dbReference type="NCBI Taxonomy" id="1777139"/>
    <lineage>
        <taxon>Bacteria</taxon>
        <taxon>Pseudomonadati</taxon>
        <taxon>Pseudomonadota</taxon>
        <taxon>Betaproteobacteria</taxon>
        <taxon>Burkholderiales</taxon>
        <taxon>Burkholderiaceae</taxon>
        <taxon>Caballeronia</taxon>
    </lineage>
</organism>
<evidence type="ECO:0000256" key="2">
    <source>
        <dbReference type="ARBA" id="ARBA00022679"/>
    </source>
</evidence>
<dbReference type="Gene3D" id="3.40.50.150">
    <property type="entry name" value="Vaccinia Virus protein VP39"/>
    <property type="match status" value="1"/>
</dbReference>
<evidence type="ECO:0000256" key="1">
    <source>
        <dbReference type="ARBA" id="ARBA00022676"/>
    </source>
</evidence>
<dbReference type="SUPFAM" id="SSF53756">
    <property type="entry name" value="UDP-Glycosyltransferase/glycogen phosphorylase"/>
    <property type="match status" value="1"/>
</dbReference>
<dbReference type="InterPro" id="IPR002201">
    <property type="entry name" value="Glyco_trans_9"/>
</dbReference>
<gene>
    <name evidence="4" type="ORF">AWB78_05596</name>
</gene>
<sequence length="516" mass="57184">MKLNLGCGGDYRQGWLNVDKWPDVRPDLVMDLESFPWTLEDNSADEVLLKHVLTNIGQSSATFERFIQELYRVCRPDALIRIEVTHPRHKDFLSDPSQVRGIIPEMFACFDLRTVELWQANGLPGTPLAKRLRVDFERVDLKYQLSPTWERERAEGRIDTAGIAHAIDTYNNVVESIDIVLRARKPFRPGHALRTVDAVCIDRRGGMGDVLMALAAAKALKALSERSVVVLTAPEFRRLAQACPHVDHVVHDTSALHDLYANVRYHEVGPAAYGLSRFHQVDAYLNAFGVSADADIKNLELNTGEQADEKIARLIDSWPALAPGRRRVLLHAAQGNPNRTWPMARWDALASALVEAGHQVVIIGTTGVADKPAAIPQVDGVLSAVDALDALETVALMRRSDALVSADNGPIHLAGASDIAIVGLFSVVTAACRIPYRHGQAMWRAEEVRPSCKFYPCYHQMHDDAVFAPFMTRIQQGVLMVNELFSNWCSDGGSFSCMKEQITVPMVMDALSRLIG</sequence>
<dbReference type="Pfam" id="PF01075">
    <property type="entry name" value="Glyco_transf_9"/>
    <property type="match status" value="1"/>
</dbReference>
<dbReference type="GO" id="GO:0009244">
    <property type="term" value="P:lipopolysaccharide core region biosynthetic process"/>
    <property type="evidence" value="ECO:0007669"/>
    <property type="project" value="TreeGrafter"/>
</dbReference>
<dbReference type="AlphaFoldDB" id="A0A158DUK9"/>